<evidence type="ECO:0000256" key="1">
    <source>
        <dbReference type="SAM" id="Phobius"/>
    </source>
</evidence>
<sequence>MDRDEILAQSRLENRRWDECERRMADEAGTWGIIAVAAAVVCVFLIRMFSEGGNPYDLLAILFVYLVAANAYKWNKTRSRWTLLVTMLYAVIAIGSLCAYAIAG</sequence>
<comment type="caution">
    <text evidence="2">The sequence shown here is derived from an EMBL/GenBank/DDBJ whole genome shotgun (WGS) entry which is preliminary data.</text>
</comment>
<dbReference type="InterPro" id="IPR045620">
    <property type="entry name" value="DUF6442"/>
</dbReference>
<feature type="transmembrane region" description="Helical" evidence="1">
    <location>
        <begin position="31"/>
        <end position="50"/>
    </location>
</feature>
<dbReference type="OrthoDB" id="3182971at2"/>
<evidence type="ECO:0000313" key="2">
    <source>
        <dbReference type="EMBL" id="EJZ83221.1"/>
    </source>
</evidence>
<accession>K0YIE5</accession>
<dbReference type="InParanoid" id="K0YIE5"/>
<keyword evidence="3" id="KW-1185">Reference proteome</keyword>
<keyword evidence="1" id="KW-0472">Membrane</keyword>
<evidence type="ECO:0000313" key="3">
    <source>
        <dbReference type="Proteomes" id="UP000006069"/>
    </source>
</evidence>
<gene>
    <name evidence="2" type="ORF">HMPREF9451_01739</name>
</gene>
<dbReference type="eggNOG" id="ENOG5031UW2">
    <property type="taxonomic scope" value="Bacteria"/>
</dbReference>
<organism evidence="2 3">
    <name type="scientific">Slackia piriformis YIT 12062</name>
    <dbReference type="NCBI Taxonomy" id="742818"/>
    <lineage>
        <taxon>Bacteria</taxon>
        <taxon>Bacillati</taxon>
        <taxon>Actinomycetota</taxon>
        <taxon>Coriobacteriia</taxon>
        <taxon>Eggerthellales</taxon>
        <taxon>Eggerthellaceae</taxon>
        <taxon>Slackia</taxon>
    </lineage>
</organism>
<keyword evidence="1" id="KW-1133">Transmembrane helix</keyword>
<dbReference type="HOGENOM" id="CLU_2248334_0_0_11"/>
<feature type="transmembrane region" description="Helical" evidence="1">
    <location>
        <begin position="81"/>
        <end position="103"/>
    </location>
</feature>
<name>K0YIE5_9ACTN</name>
<keyword evidence="1" id="KW-0812">Transmembrane</keyword>
<dbReference type="RefSeq" id="WP_009139919.1">
    <property type="nucleotide sequence ID" value="NZ_JH815199.1"/>
</dbReference>
<dbReference type="PATRIC" id="fig|742818.3.peg.1835"/>
<dbReference type="Pfam" id="PF20040">
    <property type="entry name" value="DUF6442"/>
    <property type="match status" value="1"/>
</dbReference>
<proteinExistence type="predicted"/>
<dbReference type="EMBL" id="ADMD01000009">
    <property type="protein sequence ID" value="EJZ83221.1"/>
    <property type="molecule type" value="Genomic_DNA"/>
</dbReference>
<dbReference type="Proteomes" id="UP000006069">
    <property type="component" value="Unassembled WGS sequence"/>
</dbReference>
<feature type="transmembrane region" description="Helical" evidence="1">
    <location>
        <begin position="56"/>
        <end position="74"/>
    </location>
</feature>
<reference evidence="2 3" key="1">
    <citation type="submission" date="2012-08" db="EMBL/GenBank/DDBJ databases">
        <title>The Genome Sequence of Slackia piriformis YIT 12062.</title>
        <authorList>
            <consortium name="The Broad Institute Genome Sequencing Platform"/>
            <person name="Earl A."/>
            <person name="Ward D."/>
            <person name="Feldgarden M."/>
            <person name="Gevers D."/>
            <person name="Morotomi M."/>
            <person name="Walker B."/>
            <person name="Young S.K."/>
            <person name="Zeng Q."/>
            <person name="Gargeya S."/>
            <person name="Fitzgerald M."/>
            <person name="Haas B."/>
            <person name="Abouelleil A."/>
            <person name="Alvarado L."/>
            <person name="Arachchi H.M."/>
            <person name="Berlin A.M."/>
            <person name="Chapman S.B."/>
            <person name="Goldberg J."/>
            <person name="Griggs A."/>
            <person name="Gujja S."/>
            <person name="Hansen M."/>
            <person name="Howarth C."/>
            <person name="Imamovic A."/>
            <person name="Larimer J."/>
            <person name="McCowen C."/>
            <person name="Montmayeur A."/>
            <person name="Murphy C."/>
            <person name="Neiman D."/>
            <person name="Pearson M."/>
            <person name="Priest M."/>
            <person name="Roberts A."/>
            <person name="Saif S."/>
            <person name="Shea T."/>
            <person name="Sisk P."/>
            <person name="Sykes S."/>
            <person name="Wortman J."/>
            <person name="Nusbaum C."/>
            <person name="Birren B."/>
        </authorList>
    </citation>
    <scope>NUCLEOTIDE SEQUENCE [LARGE SCALE GENOMIC DNA]</scope>
    <source>
        <strain evidence="2 3">YIT 12062</strain>
    </source>
</reference>
<protein>
    <submittedName>
        <fullName evidence="2">Uncharacterized protein</fullName>
    </submittedName>
</protein>
<dbReference type="AlphaFoldDB" id="K0YIE5"/>